<organism evidence="1 2">
    <name type="scientific">Vannielia litorea</name>
    <dbReference type="NCBI Taxonomy" id="1217970"/>
    <lineage>
        <taxon>Bacteria</taxon>
        <taxon>Pseudomonadati</taxon>
        <taxon>Pseudomonadota</taxon>
        <taxon>Alphaproteobacteria</taxon>
        <taxon>Rhodobacterales</taxon>
        <taxon>Paracoccaceae</taxon>
        <taxon>Vannielia</taxon>
    </lineage>
</organism>
<keyword evidence="2" id="KW-1185">Reference proteome</keyword>
<accession>A0A1N6GTI8</accession>
<proteinExistence type="predicted"/>
<gene>
    <name evidence="1" type="ORF">SAMN05444002_2767</name>
</gene>
<protein>
    <submittedName>
        <fullName evidence="1">Uncharacterized protein</fullName>
    </submittedName>
</protein>
<evidence type="ECO:0000313" key="2">
    <source>
        <dbReference type="Proteomes" id="UP000184932"/>
    </source>
</evidence>
<name>A0A1N6GTI8_9RHOB</name>
<dbReference type="EMBL" id="FSRL01000001">
    <property type="protein sequence ID" value="SIO10846.1"/>
    <property type="molecule type" value="Genomic_DNA"/>
</dbReference>
<sequence length="72" mass="7864">MSRPVSREDDCPNILLGMTDQHAARAPGVAGDRVAQTPAPDDVPQDAVMRSRVPYDGLVRMMGRVMSKGAWR</sequence>
<dbReference type="AlphaFoldDB" id="A0A1N6GTI8"/>
<dbReference type="Proteomes" id="UP000184932">
    <property type="component" value="Unassembled WGS sequence"/>
</dbReference>
<reference evidence="2" key="1">
    <citation type="submission" date="2016-11" db="EMBL/GenBank/DDBJ databases">
        <authorList>
            <person name="Varghese N."/>
            <person name="Submissions S."/>
        </authorList>
    </citation>
    <scope>NUCLEOTIDE SEQUENCE [LARGE SCALE GENOMIC DNA]</scope>
    <source>
        <strain evidence="2">DSM 29440</strain>
    </source>
</reference>
<evidence type="ECO:0000313" key="1">
    <source>
        <dbReference type="EMBL" id="SIO10846.1"/>
    </source>
</evidence>
<dbReference type="STRING" id="1217970.SAMN05444002_2767"/>